<protein>
    <submittedName>
        <fullName evidence="1">Uncharacterized protein</fullName>
    </submittedName>
</protein>
<reference evidence="1" key="1">
    <citation type="journal article" date="2021" name="New Phytol.">
        <title>Evolutionary innovations through gain and loss of genes in the ectomycorrhizal Boletales.</title>
        <authorList>
            <person name="Wu G."/>
            <person name="Miyauchi S."/>
            <person name="Morin E."/>
            <person name="Kuo A."/>
            <person name="Drula E."/>
            <person name="Varga T."/>
            <person name="Kohler A."/>
            <person name="Feng B."/>
            <person name="Cao Y."/>
            <person name="Lipzen A."/>
            <person name="Daum C."/>
            <person name="Hundley H."/>
            <person name="Pangilinan J."/>
            <person name="Johnson J."/>
            <person name="Barry K."/>
            <person name="LaButti K."/>
            <person name="Ng V."/>
            <person name="Ahrendt S."/>
            <person name="Min B."/>
            <person name="Choi I.G."/>
            <person name="Park H."/>
            <person name="Plett J.M."/>
            <person name="Magnuson J."/>
            <person name="Spatafora J.W."/>
            <person name="Nagy L.G."/>
            <person name="Henrissat B."/>
            <person name="Grigoriev I.V."/>
            <person name="Yang Z.L."/>
            <person name="Xu J."/>
            <person name="Martin F.M."/>
        </authorList>
    </citation>
    <scope>NUCLEOTIDE SEQUENCE</scope>
    <source>
        <strain evidence="1">ATCC 28755</strain>
    </source>
</reference>
<name>A0ACB7ZUC3_9AGAM</name>
<feature type="non-terminal residue" evidence="1">
    <location>
        <position position="1"/>
    </location>
</feature>
<sequence>IHRSDTLPAPAASYGPGGTQLLSFGASNPNAGRSGRNGGGGGGGSAYLGTSAGNGNGGGNGNVGAGNGNVGAGSGNVGAGNGIIGAGSGNVGAGNGNVGAGNGNGAGNGGGNSGAGPITRAPTPPAIATLDDGGSSPVLGPARPFSSASLGVRDRSVGARDRDTRDRDTRDRDTRDRDTRDRDARDTGLLPPRHRGEREGREGSRASGSRSPAIALAPRTRPNPRQSRRTNVSASARNGAKRTREDDEAKRTREDDEAESGDTGPEHDDDQDVDADQDADADADADLELLEAVDAAEAQSMKMEDGDD</sequence>
<evidence type="ECO:0000313" key="2">
    <source>
        <dbReference type="Proteomes" id="UP000790377"/>
    </source>
</evidence>
<dbReference type="Proteomes" id="UP000790377">
    <property type="component" value="Unassembled WGS sequence"/>
</dbReference>
<evidence type="ECO:0000313" key="1">
    <source>
        <dbReference type="EMBL" id="KAH7904292.1"/>
    </source>
</evidence>
<gene>
    <name evidence="1" type="ORF">BJ138DRAFT_1119544</name>
</gene>
<dbReference type="EMBL" id="MU268529">
    <property type="protein sequence ID" value="KAH7904292.1"/>
    <property type="molecule type" value="Genomic_DNA"/>
</dbReference>
<comment type="caution">
    <text evidence="1">The sequence shown here is derived from an EMBL/GenBank/DDBJ whole genome shotgun (WGS) entry which is preliminary data.</text>
</comment>
<keyword evidence="2" id="KW-1185">Reference proteome</keyword>
<proteinExistence type="predicted"/>
<accession>A0ACB7ZUC3</accession>
<organism evidence="1 2">
    <name type="scientific">Hygrophoropsis aurantiaca</name>
    <dbReference type="NCBI Taxonomy" id="72124"/>
    <lineage>
        <taxon>Eukaryota</taxon>
        <taxon>Fungi</taxon>
        <taxon>Dikarya</taxon>
        <taxon>Basidiomycota</taxon>
        <taxon>Agaricomycotina</taxon>
        <taxon>Agaricomycetes</taxon>
        <taxon>Agaricomycetidae</taxon>
        <taxon>Boletales</taxon>
        <taxon>Coniophorineae</taxon>
        <taxon>Hygrophoropsidaceae</taxon>
        <taxon>Hygrophoropsis</taxon>
    </lineage>
</organism>